<dbReference type="PANTHER" id="PTHR10039">
    <property type="entry name" value="AMELOGENIN"/>
    <property type="match status" value="1"/>
</dbReference>
<dbReference type="InParanoid" id="A0A0C3BHG8"/>
<keyword evidence="4" id="KW-1185">Reference proteome</keyword>
<dbReference type="AlphaFoldDB" id="A0A0C3BHG8"/>
<dbReference type="SUPFAM" id="SSF52540">
    <property type="entry name" value="P-loop containing nucleoside triphosphate hydrolases"/>
    <property type="match status" value="1"/>
</dbReference>
<dbReference type="Proteomes" id="UP000054166">
    <property type="component" value="Unassembled WGS sequence"/>
</dbReference>
<evidence type="ECO:0000313" key="4">
    <source>
        <dbReference type="Proteomes" id="UP000054166"/>
    </source>
</evidence>
<evidence type="ECO:0000313" key="3">
    <source>
        <dbReference type="EMBL" id="KIM85758.1"/>
    </source>
</evidence>
<dbReference type="EMBL" id="KN832984">
    <property type="protein sequence ID" value="KIM85758.1"/>
    <property type="molecule type" value="Genomic_DNA"/>
</dbReference>
<dbReference type="Gene3D" id="3.40.50.300">
    <property type="entry name" value="P-loop containing nucleotide triphosphate hydrolases"/>
    <property type="match status" value="1"/>
</dbReference>
<evidence type="ECO:0000259" key="2">
    <source>
        <dbReference type="Pfam" id="PF24883"/>
    </source>
</evidence>
<dbReference type="STRING" id="765440.A0A0C3BHG8"/>
<name>A0A0C3BHG8_PILCF</name>
<reference evidence="4" key="2">
    <citation type="submission" date="2015-01" db="EMBL/GenBank/DDBJ databases">
        <title>Evolutionary Origins and Diversification of the Mycorrhizal Mutualists.</title>
        <authorList>
            <consortium name="DOE Joint Genome Institute"/>
            <consortium name="Mycorrhizal Genomics Consortium"/>
            <person name="Kohler A."/>
            <person name="Kuo A."/>
            <person name="Nagy L.G."/>
            <person name="Floudas D."/>
            <person name="Copeland A."/>
            <person name="Barry K.W."/>
            <person name="Cichocki N."/>
            <person name="Veneault-Fourrey C."/>
            <person name="LaButti K."/>
            <person name="Lindquist E.A."/>
            <person name="Lipzen A."/>
            <person name="Lundell T."/>
            <person name="Morin E."/>
            <person name="Murat C."/>
            <person name="Riley R."/>
            <person name="Ohm R."/>
            <person name="Sun H."/>
            <person name="Tunlid A."/>
            <person name="Henrissat B."/>
            <person name="Grigoriev I.V."/>
            <person name="Hibbett D.S."/>
            <person name="Martin F."/>
        </authorList>
    </citation>
    <scope>NUCLEOTIDE SEQUENCE [LARGE SCALE GENOMIC DNA]</scope>
    <source>
        <strain evidence="4">F 1598</strain>
    </source>
</reference>
<accession>A0A0C3BHG8</accession>
<protein>
    <recommendedName>
        <fullName evidence="2">Nephrocystin 3-like N-terminal domain-containing protein</fullName>
    </recommendedName>
</protein>
<sequence>MASSNQINLDVRGGTFNDVRGHQFNQFNQVLHNPDLSMLLAPVDAAYNRNGPIAKCLQGTRERLIATIVRWIDGDMDRPICWLNGPAGSGKSAVSQTMAELCDAHHRLAASFFFLRGGEDRSRIARLIPTLAYQVSISMPATKPFIQHMLHTDPSIVRQAPRYQFQKLVIEPILAVTDTNTTTTPMIIFVDALDECDDKELMAEFIEIVADAYRRNQLPLRVFFTSRVEEHLRKKLEAPTARSVIYYLALQDFDAANDIRKFFQHRLATIYEENHRLMRDVPRPWPSHTDLDALVEKASGSFIFAFTLINFVDDGADLPHQKLPIALAAHAGLDPLYTEVLSTAPRGEVLKRVIGTILLLKSDLSITSLGHLLQFNTAHILQTLLGVQSILMIPGNDDEPVRLFHTSLRDFLMSEPRSGGFFIDPPARHLDILLDCLKLAASEYACINWCHHFNQWLIPGNPSHDDYLTSCLTNFASKSFDYWVNTLLIKRPLGNMLDMLRRILVMLKQLPSCSQDLLQTMKDIEERAK</sequence>
<dbReference type="HOGENOM" id="CLU_000288_6_10_1"/>
<dbReference type="OrthoDB" id="4760524at2759"/>
<dbReference type="InterPro" id="IPR056884">
    <property type="entry name" value="NPHP3-like_N"/>
</dbReference>
<organism evidence="3 4">
    <name type="scientific">Piloderma croceum (strain F 1598)</name>
    <dbReference type="NCBI Taxonomy" id="765440"/>
    <lineage>
        <taxon>Eukaryota</taxon>
        <taxon>Fungi</taxon>
        <taxon>Dikarya</taxon>
        <taxon>Basidiomycota</taxon>
        <taxon>Agaricomycotina</taxon>
        <taxon>Agaricomycetes</taxon>
        <taxon>Agaricomycetidae</taxon>
        <taxon>Atheliales</taxon>
        <taxon>Atheliaceae</taxon>
        <taxon>Piloderma</taxon>
    </lineage>
</organism>
<reference evidence="3 4" key="1">
    <citation type="submission" date="2014-04" db="EMBL/GenBank/DDBJ databases">
        <authorList>
            <consortium name="DOE Joint Genome Institute"/>
            <person name="Kuo A."/>
            <person name="Tarkka M."/>
            <person name="Buscot F."/>
            <person name="Kohler A."/>
            <person name="Nagy L.G."/>
            <person name="Floudas D."/>
            <person name="Copeland A."/>
            <person name="Barry K.W."/>
            <person name="Cichocki N."/>
            <person name="Veneault-Fourrey C."/>
            <person name="LaButti K."/>
            <person name="Lindquist E.A."/>
            <person name="Lipzen A."/>
            <person name="Lundell T."/>
            <person name="Morin E."/>
            <person name="Murat C."/>
            <person name="Sun H."/>
            <person name="Tunlid A."/>
            <person name="Henrissat B."/>
            <person name="Grigoriev I.V."/>
            <person name="Hibbett D.S."/>
            <person name="Martin F."/>
            <person name="Nordberg H.P."/>
            <person name="Cantor M.N."/>
            <person name="Hua S.X."/>
        </authorList>
    </citation>
    <scope>NUCLEOTIDE SEQUENCE [LARGE SCALE GENOMIC DNA]</scope>
    <source>
        <strain evidence="3 4">F 1598</strain>
    </source>
</reference>
<feature type="domain" description="Nephrocystin 3-like N-terminal" evidence="2">
    <location>
        <begin position="68"/>
        <end position="227"/>
    </location>
</feature>
<dbReference type="Pfam" id="PF24883">
    <property type="entry name" value="NPHP3_N"/>
    <property type="match status" value="1"/>
</dbReference>
<evidence type="ECO:0000256" key="1">
    <source>
        <dbReference type="ARBA" id="ARBA00022737"/>
    </source>
</evidence>
<gene>
    <name evidence="3" type="ORF">PILCRDRAFT_816968</name>
</gene>
<keyword evidence="1" id="KW-0677">Repeat</keyword>
<feature type="non-terminal residue" evidence="3">
    <location>
        <position position="529"/>
    </location>
</feature>
<dbReference type="InterPro" id="IPR027417">
    <property type="entry name" value="P-loop_NTPase"/>
</dbReference>
<proteinExistence type="predicted"/>